<evidence type="ECO:0008006" key="3">
    <source>
        <dbReference type="Google" id="ProtNLM"/>
    </source>
</evidence>
<sequence>MGLDGPVSVFEVIQRLPSISIVRDRCRAMAMLDAIMSPEWASRYYSFNCRWSPNEEMASMRDGSGNEYSIIFSQAGAYARGFDHESPMSPYRVNPPMPWPGLFDTVPEVFHSQVTEPAFCDEAGIPLATVCFWREYGDVEWRAGTIKSMPEAAKDDGSVEWLFDVLLDGRPEAYQEFAEEYYEVAVNLEAVRSVYALQPLTQSIVSVLNPEFDLASLEEDLAEIGYAYSG</sequence>
<organism evidence="1 2">
    <name type="scientific">Microbispora siamensis</name>
    <dbReference type="NCBI Taxonomy" id="564413"/>
    <lineage>
        <taxon>Bacteria</taxon>
        <taxon>Bacillati</taxon>
        <taxon>Actinomycetota</taxon>
        <taxon>Actinomycetes</taxon>
        <taxon>Streptosporangiales</taxon>
        <taxon>Streptosporangiaceae</taxon>
        <taxon>Microbispora</taxon>
    </lineage>
</organism>
<proteinExistence type="predicted"/>
<comment type="caution">
    <text evidence="1">The sequence shown here is derived from an EMBL/GenBank/DDBJ whole genome shotgun (WGS) entry which is preliminary data.</text>
</comment>
<keyword evidence="2" id="KW-1185">Reference proteome</keyword>
<dbReference type="EMBL" id="BOOF01000058">
    <property type="protein sequence ID" value="GIH66690.1"/>
    <property type="molecule type" value="Genomic_DNA"/>
</dbReference>
<name>A0ABQ4GZ14_9ACTN</name>
<accession>A0ABQ4GZ14</accession>
<protein>
    <recommendedName>
        <fullName evidence="3">Immunity protein 35 domain-containing protein</fullName>
    </recommendedName>
</protein>
<dbReference type="Proteomes" id="UP000660454">
    <property type="component" value="Unassembled WGS sequence"/>
</dbReference>
<gene>
    <name evidence="1" type="ORF">Msi02_75070</name>
</gene>
<evidence type="ECO:0000313" key="2">
    <source>
        <dbReference type="Proteomes" id="UP000660454"/>
    </source>
</evidence>
<reference evidence="1 2" key="1">
    <citation type="submission" date="2021-01" db="EMBL/GenBank/DDBJ databases">
        <title>Whole genome shotgun sequence of Microbispora siamensis NBRC 104113.</title>
        <authorList>
            <person name="Komaki H."/>
            <person name="Tamura T."/>
        </authorList>
    </citation>
    <scope>NUCLEOTIDE SEQUENCE [LARGE SCALE GENOMIC DNA]</scope>
    <source>
        <strain evidence="1 2">NBRC 104113</strain>
    </source>
</reference>
<evidence type="ECO:0000313" key="1">
    <source>
        <dbReference type="EMBL" id="GIH66690.1"/>
    </source>
</evidence>